<dbReference type="EMBL" id="QXQA01000003">
    <property type="protein sequence ID" value="RIX54029.1"/>
    <property type="molecule type" value="Genomic_DNA"/>
</dbReference>
<proteinExistence type="predicted"/>
<dbReference type="RefSeq" id="WP_119598803.1">
    <property type="nucleotide sequence ID" value="NZ_QXQA01000003.1"/>
</dbReference>
<organism evidence="1 2">
    <name type="scientific">Paenibacillus nanensis</name>
    <dbReference type="NCBI Taxonomy" id="393251"/>
    <lineage>
        <taxon>Bacteria</taxon>
        <taxon>Bacillati</taxon>
        <taxon>Bacillota</taxon>
        <taxon>Bacilli</taxon>
        <taxon>Bacillales</taxon>
        <taxon>Paenibacillaceae</taxon>
        <taxon>Paenibacillus</taxon>
    </lineage>
</organism>
<dbReference type="OrthoDB" id="9813772at2"/>
<evidence type="ECO:0000313" key="2">
    <source>
        <dbReference type="Proteomes" id="UP000266482"/>
    </source>
</evidence>
<gene>
    <name evidence="1" type="ORF">D3P08_07185</name>
</gene>
<protein>
    <submittedName>
        <fullName evidence="1">DUF3990 domain-containing protein</fullName>
    </submittedName>
</protein>
<evidence type="ECO:0000313" key="1">
    <source>
        <dbReference type="EMBL" id="RIX54029.1"/>
    </source>
</evidence>
<comment type="caution">
    <text evidence="1">The sequence shown here is derived from an EMBL/GenBank/DDBJ whole genome shotgun (WGS) entry which is preliminary data.</text>
</comment>
<accession>A0A3A1UZJ9</accession>
<dbReference type="AlphaFoldDB" id="A0A3A1UZJ9"/>
<dbReference type="Pfam" id="PF13151">
    <property type="entry name" value="DUF3990"/>
    <property type="match status" value="1"/>
</dbReference>
<reference evidence="1 2" key="1">
    <citation type="submission" date="2018-09" db="EMBL/GenBank/DDBJ databases">
        <title>Paenibacillus aracenensis nov. sp. isolated from a cave in southern Spain.</title>
        <authorList>
            <person name="Jurado V."/>
            <person name="Gutierrez-Patricio S."/>
            <person name="Gonzalez-Pimentel J.L."/>
            <person name="Miller A.Z."/>
            <person name="Laiz L."/>
            <person name="Saiz-Jimenez C."/>
        </authorList>
    </citation>
    <scope>NUCLEOTIDE SEQUENCE [LARGE SCALE GENOMIC DNA]</scope>
    <source>
        <strain evidence="1 2">DSM 22867</strain>
    </source>
</reference>
<dbReference type="InterPro" id="IPR025051">
    <property type="entry name" value="DUF3990"/>
</dbReference>
<keyword evidence="2" id="KW-1185">Reference proteome</keyword>
<dbReference type="Proteomes" id="UP000266482">
    <property type="component" value="Unassembled WGS sequence"/>
</dbReference>
<sequence length="207" mass="23469">MDITTPQLLYHGTTSSTVDSFRQALLQSNYWRPGKDFGEGFYTTISIAQARRWAHKTAKESWDGGKPCVLVVELSSLPDDVEPLLFLSDSPAWASFVYAHRKADMKGQDPCRKHPDIIIGPMADNDTGKIVHKGVQLKKDENWFYEQITRNEKGRKLDALKLGNQVVFASERWEPHLTLVGYHIYAGGRWMYGDVRNAGDEGEIKLL</sequence>
<name>A0A3A1UZJ9_9BACL</name>